<dbReference type="KEGG" id="soe:110804214"/>
<sequence length="174" mass="19648">MQGSKDQADNNSSSPRPKSHPFKICYCKYCGRRFLNSQALGGHQNAHKKERREAKHQKQEMMRNSMMMPNFGMPAVLPYYSFVLQPHHGVAQHHIIGGQHPTSPESCYNYSSWPGSCRRFDHSAEDSSSNNQVIGGADDDNVDEKLENRTIAASNDDDDERGFLLQLPDLNLDP</sequence>
<dbReference type="OrthoDB" id="9442240at2759"/>
<evidence type="ECO:0000313" key="4">
    <source>
        <dbReference type="Proteomes" id="UP000813463"/>
    </source>
</evidence>
<dbReference type="GO" id="GO:0005634">
    <property type="term" value="C:nucleus"/>
    <property type="evidence" value="ECO:0007669"/>
    <property type="project" value="TreeGrafter"/>
</dbReference>
<dbReference type="PROSITE" id="PS50157">
    <property type="entry name" value="ZINC_FINGER_C2H2_2"/>
    <property type="match status" value="1"/>
</dbReference>
<keyword evidence="1" id="KW-0479">Metal-binding</keyword>
<keyword evidence="4" id="KW-1185">Reference proteome</keyword>
<dbReference type="InterPro" id="IPR044299">
    <property type="entry name" value="GIS3/ZFP5/ZFP6"/>
</dbReference>
<keyword evidence="1" id="KW-0862">Zinc</keyword>
<reference evidence="5" key="2">
    <citation type="submission" date="2025-08" db="UniProtKB">
        <authorList>
            <consortium name="RefSeq"/>
        </authorList>
    </citation>
    <scope>IDENTIFICATION</scope>
    <source>
        <tissue evidence="5">Leaf</tissue>
    </source>
</reference>
<keyword evidence="1" id="KW-0863">Zinc-finger</keyword>
<name>A0A9R0KBF6_SPIOL</name>
<dbReference type="PANTHER" id="PTHR46353:SF23">
    <property type="entry name" value="C2H2 ZINC FINGER-CONTAINING PROTEIN-RELATED"/>
    <property type="match status" value="1"/>
</dbReference>
<evidence type="ECO:0000256" key="1">
    <source>
        <dbReference type="PROSITE-ProRule" id="PRU00042"/>
    </source>
</evidence>
<evidence type="ECO:0000313" key="5">
    <source>
        <dbReference type="RefSeq" id="XP_021865465.1"/>
    </source>
</evidence>
<dbReference type="GO" id="GO:0008270">
    <property type="term" value="F:zinc ion binding"/>
    <property type="evidence" value="ECO:0007669"/>
    <property type="project" value="UniProtKB-KW"/>
</dbReference>
<dbReference type="PANTHER" id="PTHR46353">
    <property type="entry name" value="ZINC FINGER PROTEIN 5"/>
    <property type="match status" value="1"/>
</dbReference>
<evidence type="ECO:0000259" key="3">
    <source>
        <dbReference type="PROSITE" id="PS50157"/>
    </source>
</evidence>
<dbReference type="GO" id="GO:0010090">
    <property type="term" value="P:trichome morphogenesis"/>
    <property type="evidence" value="ECO:0007669"/>
    <property type="project" value="InterPro"/>
</dbReference>
<dbReference type="GO" id="GO:0003700">
    <property type="term" value="F:DNA-binding transcription factor activity"/>
    <property type="evidence" value="ECO:0007669"/>
    <property type="project" value="TreeGrafter"/>
</dbReference>
<dbReference type="AlphaFoldDB" id="A0A9R0KBF6"/>
<gene>
    <name evidence="5" type="primary">LOC110804214</name>
</gene>
<dbReference type="Gene3D" id="3.30.160.60">
    <property type="entry name" value="Classic Zinc Finger"/>
    <property type="match status" value="1"/>
</dbReference>
<dbReference type="RefSeq" id="XP_021865465.1">
    <property type="nucleotide sequence ID" value="XM_022009773.2"/>
</dbReference>
<feature type="region of interest" description="Disordered" evidence="2">
    <location>
        <begin position="121"/>
        <end position="142"/>
    </location>
</feature>
<dbReference type="SUPFAM" id="SSF57667">
    <property type="entry name" value="beta-beta-alpha zinc fingers"/>
    <property type="match status" value="1"/>
</dbReference>
<dbReference type="InterPro" id="IPR036236">
    <property type="entry name" value="Znf_C2H2_sf"/>
</dbReference>
<protein>
    <submittedName>
        <fullName evidence="5">Zinc finger protein 7-like</fullName>
    </submittedName>
</protein>
<feature type="domain" description="C2H2-type" evidence="3">
    <location>
        <begin position="25"/>
        <end position="52"/>
    </location>
</feature>
<dbReference type="PROSITE" id="PS00028">
    <property type="entry name" value="ZINC_FINGER_C2H2_1"/>
    <property type="match status" value="1"/>
</dbReference>
<organism evidence="4 5">
    <name type="scientific">Spinacia oleracea</name>
    <name type="common">Spinach</name>
    <dbReference type="NCBI Taxonomy" id="3562"/>
    <lineage>
        <taxon>Eukaryota</taxon>
        <taxon>Viridiplantae</taxon>
        <taxon>Streptophyta</taxon>
        <taxon>Embryophyta</taxon>
        <taxon>Tracheophyta</taxon>
        <taxon>Spermatophyta</taxon>
        <taxon>Magnoliopsida</taxon>
        <taxon>eudicotyledons</taxon>
        <taxon>Gunneridae</taxon>
        <taxon>Pentapetalae</taxon>
        <taxon>Caryophyllales</taxon>
        <taxon>Chenopodiaceae</taxon>
        <taxon>Chenopodioideae</taxon>
        <taxon>Anserineae</taxon>
        <taxon>Spinacia</taxon>
    </lineage>
</organism>
<dbReference type="InterPro" id="IPR013087">
    <property type="entry name" value="Znf_C2H2_type"/>
</dbReference>
<dbReference type="GO" id="GO:0009736">
    <property type="term" value="P:cytokinin-activated signaling pathway"/>
    <property type="evidence" value="ECO:0007669"/>
    <property type="project" value="TreeGrafter"/>
</dbReference>
<dbReference type="GeneID" id="110804214"/>
<dbReference type="GO" id="GO:0000976">
    <property type="term" value="F:transcription cis-regulatory region binding"/>
    <property type="evidence" value="ECO:0007669"/>
    <property type="project" value="TreeGrafter"/>
</dbReference>
<accession>A0A9R0KBF6</accession>
<reference evidence="4" key="1">
    <citation type="journal article" date="2021" name="Nat. Commun.">
        <title>Genomic analyses provide insights into spinach domestication and the genetic basis of agronomic traits.</title>
        <authorList>
            <person name="Cai X."/>
            <person name="Sun X."/>
            <person name="Xu C."/>
            <person name="Sun H."/>
            <person name="Wang X."/>
            <person name="Ge C."/>
            <person name="Zhang Z."/>
            <person name="Wang Q."/>
            <person name="Fei Z."/>
            <person name="Jiao C."/>
            <person name="Wang Q."/>
        </authorList>
    </citation>
    <scope>NUCLEOTIDE SEQUENCE [LARGE SCALE GENOMIC DNA]</scope>
    <source>
        <strain evidence="4">cv. Varoflay</strain>
    </source>
</reference>
<proteinExistence type="predicted"/>
<dbReference type="Proteomes" id="UP000813463">
    <property type="component" value="Chromosome 3"/>
</dbReference>
<dbReference type="GO" id="GO:0009740">
    <property type="term" value="P:gibberellic acid mediated signaling pathway"/>
    <property type="evidence" value="ECO:0007669"/>
    <property type="project" value="TreeGrafter"/>
</dbReference>
<evidence type="ECO:0000256" key="2">
    <source>
        <dbReference type="SAM" id="MobiDB-lite"/>
    </source>
</evidence>